<evidence type="ECO:0000256" key="5">
    <source>
        <dbReference type="ARBA" id="ARBA00022777"/>
    </source>
</evidence>
<evidence type="ECO:0000256" key="4">
    <source>
        <dbReference type="ARBA" id="ARBA00022679"/>
    </source>
</evidence>
<keyword evidence="6" id="KW-0175">Coiled coil</keyword>
<dbReference type="InterPro" id="IPR000014">
    <property type="entry name" value="PAS"/>
</dbReference>
<dbReference type="InterPro" id="IPR035965">
    <property type="entry name" value="PAS-like_dom_sf"/>
</dbReference>
<evidence type="ECO:0000313" key="9">
    <source>
        <dbReference type="EMBL" id="MEL4304819.1"/>
    </source>
</evidence>
<comment type="caution">
    <text evidence="9">The sequence shown here is derived from an EMBL/GenBank/DDBJ whole genome shotgun (WGS) entry which is preliminary data.</text>
</comment>
<dbReference type="InterPro" id="IPR029016">
    <property type="entry name" value="GAF-like_dom_sf"/>
</dbReference>
<dbReference type="SMART" id="SM00387">
    <property type="entry name" value="HATPase_c"/>
    <property type="match status" value="1"/>
</dbReference>
<keyword evidence="9" id="KW-0547">Nucleotide-binding</keyword>
<proteinExistence type="predicted"/>
<dbReference type="Pfam" id="PF13188">
    <property type="entry name" value="PAS_8"/>
    <property type="match status" value="2"/>
</dbReference>
<dbReference type="SUPFAM" id="SSF55785">
    <property type="entry name" value="PYP-like sensor domain (PAS domain)"/>
    <property type="match status" value="2"/>
</dbReference>
<dbReference type="Gene3D" id="1.10.287.130">
    <property type="match status" value="1"/>
</dbReference>
<dbReference type="PROSITE" id="PS50109">
    <property type="entry name" value="HIS_KIN"/>
    <property type="match status" value="1"/>
</dbReference>
<dbReference type="EMBL" id="JBCAUS010000002">
    <property type="protein sequence ID" value="MEL4304819.1"/>
    <property type="molecule type" value="Genomic_DNA"/>
</dbReference>
<dbReference type="SMART" id="SM00388">
    <property type="entry name" value="HisKA"/>
    <property type="match status" value="1"/>
</dbReference>
<gene>
    <name evidence="9" type="ORF">WOA13_03045</name>
</gene>
<dbReference type="Pfam" id="PF01590">
    <property type="entry name" value="GAF"/>
    <property type="match status" value="1"/>
</dbReference>
<dbReference type="SMART" id="SM00065">
    <property type="entry name" value="GAF"/>
    <property type="match status" value="1"/>
</dbReference>
<evidence type="ECO:0000313" key="10">
    <source>
        <dbReference type="Proteomes" id="UP001396646"/>
    </source>
</evidence>
<dbReference type="InterPro" id="IPR003018">
    <property type="entry name" value="GAF"/>
</dbReference>
<keyword evidence="4" id="KW-0808">Transferase</keyword>
<keyword evidence="9" id="KW-0067">ATP-binding</keyword>
<reference evidence="9 10" key="1">
    <citation type="submission" date="2024-04" db="EMBL/GenBank/DDBJ databases">
        <title>Methanococcoides sp. LMO-2.</title>
        <authorList>
            <person name="Liang L."/>
        </authorList>
    </citation>
    <scope>NUCLEOTIDE SEQUENCE [LARGE SCALE GENOMIC DNA]</scope>
    <source>
        <strain evidence="9 10">LMO-2</strain>
    </source>
</reference>
<protein>
    <recommendedName>
        <fullName evidence="2">histidine kinase</fullName>
        <ecNumber evidence="2">2.7.13.3</ecNumber>
    </recommendedName>
</protein>
<dbReference type="EC" id="2.7.13.3" evidence="2"/>
<keyword evidence="3" id="KW-0597">Phosphoprotein</keyword>
<keyword evidence="5" id="KW-0418">Kinase</keyword>
<dbReference type="SUPFAM" id="SSF55781">
    <property type="entry name" value="GAF domain-like"/>
    <property type="match status" value="1"/>
</dbReference>
<dbReference type="PANTHER" id="PTHR43047:SF72">
    <property type="entry name" value="OSMOSENSING HISTIDINE PROTEIN KINASE SLN1"/>
    <property type="match status" value="1"/>
</dbReference>
<dbReference type="PRINTS" id="PR00344">
    <property type="entry name" value="BCTRLSENSOR"/>
</dbReference>
<dbReference type="Pfam" id="PF00512">
    <property type="entry name" value="HisKA"/>
    <property type="match status" value="1"/>
</dbReference>
<dbReference type="SUPFAM" id="SSF55874">
    <property type="entry name" value="ATPase domain of HSP90 chaperone/DNA topoisomerase II/histidine kinase"/>
    <property type="match status" value="1"/>
</dbReference>
<dbReference type="Pfam" id="PF02518">
    <property type="entry name" value="HATPase_c"/>
    <property type="match status" value="1"/>
</dbReference>
<dbReference type="InterPro" id="IPR005467">
    <property type="entry name" value="His_kinase_dom"/>
</dbReference>
<feature type="domain" description="Histidine kinase" evidence="7">
    <location>
        <begin position="483"/>
        <end position="702"/>
    </location>
</feature>
<dbReference type="SUPFAM" id="SSF47384">
    <property type="entry name" value="Homodimeric domain of signal transducing histidine kinase"/>
    <property type="match status" value="1"/>
</dbReference>
<dbReference type="CDD" id="cd00082">
    <property type="entry name" value="HisKA"/>
    <property type="match status" value="1"/>
</dbReference>
<feature type="coiled-coil region" evidence="6">
    <location>
        <begin position="322"/>
        <end position="349"/>
    </location>
</feature>
<dbReference type="Gene3D" id="3.30.450.20">
    <property type="entry name" value="PAS domain"/>
    <property type="match status" value="2"/>
</dbReference>
<evidence type="ECO:0000259" key="8">
    <source>
        <dbReference type="PROSITE" id="PS50112"/>
    </source>
</evidence>
<dbReference type="PANTHER" id="PTHR43047">
    <property type="entry name" value="TWO-COMPONENT HISTIDINE PROTEIN KINASE"/>
    <property type="match status" value="1"/>
</dbReference>
<dbReference type="InterPro" id="IPR004358">
    <property type="entry name" value="Sig_transdc_His_kin-like_C"/>
</dbReference>
<dbReference type="Proteomes" id="UP001396646">
    <property type="component" value="Unassembled WGS sequence"/>
</dbReference>
<evidence type="ECO:0000256" key="6">
    <source>
        <dbReference type="SAM" id="Coils"/>
    </source>
</evidence>
<name>A0ABU9KR05_9EURY</name>
<dbReference type="Gene3D" id="3.30.565.10">
    <property type="entry name" value="Histidine kinase-like ATPase, C-terminal domain"/>
    <property type="match status" value="1"/>
</dbReference>
<dbReference type="InterPro" id="IPR003661">
    <property type="entry name" value="HisK_dim/P_dom"/>
</dbReference>
<dbReference type="PROSITE" id="PS50112">
    <property type="entry name" value="PAS"/>
    <property type="match status" value="1"/>
</dbReference>
<evidence type="ECO:0000256" key="3">
    <source>
        <dbReference type="ARBA" id="ARBA00022553"/>
    </source>
</evidence>
<dbReference type="NCBIfam" id="TIGR00229">
    <property type="entry name" value="sensory_box"/>
    <property type="match status" value="1"/>
</dbReference>
<dbReference type="InterPro" id="IPR036097">
    <property type="entry name" value="HisK_dim/P_sf"/>
</dbReference>
<evidence type="ECO:0000259" key="7">
    <source>
        <dbReference type="PROSITE" id="PS50109"/>
    </source>
</evidence>
<dbReference type="SMART" id="SM00091">
    <property type="entry name" value="PAS"/>
    <property type="match status" value="2"/>
</dbReference>
<evidence type="ECO:0000256" key="1">
    <source>
        <dbReference type="ARBA" id="ARBA00000085"/>
    </source>
</evidence>
<dbReference type="GO" id="GO:0005524">
    <property type="term" value="F:ATP binding"/>
    <property type="evidence" value="ECO:0007669"/>
    <property type="project" value="UniProtKB-KW"/>
</dbReference>
<keyword evidence="10" id="KW-1185">Reference proteome</keyword>
<dbReference type="CDD" id="cd16922">
    <property type="entry name" value="HATPase_EvgS-ArcB-TorS-like"/>
    <property type="match status" value="1"/>
</dbReference>
<dbReference type="InterPro" id="IPR003594">
    <property type="entry name" value="HATPase_dom"/>
</dbReference>
<dbReference type="InterPro" id="IPR036890">
    <property type="entry name" value="HATPase_C_sf"/>
</dbReference>
<feature type="domain" description="PAS" evidence="8">
    <location>
        <begin position="15"/>
        <end position="59"/>
    </location>
</feature>
<dbReference type="RefSeq" id="WP_342126517.1">
    <property type="nucleotide sequence ID" value="NZ_JBCAUS010000002.1"/>
</dbReference>
<organism evidence="9 10">
    <name type="scientific">Methanococcoides cohabitans</name>
    <dbReference type="NCBI Taxonomy" id="3136559"/>
    <lineage>
        <taxon>Archaea</taxon>
        <taxon>Methanobacteriati</taxon>
        <taxon>Methanobacteriota</taxon>
        <taxon>Stenosarchaea group</taxon>
        <taxon>Methanomicrobia</taxon>
        <taxon>Methanosarcinales</taxon>
        <taxon>Methanosarcinaceae</taxon>
        <taxon>Methanococcoides</taxon>
    </lineage>
</organism>
<comment type="catalytic activity">
    <reaction evidence="1">
        <text>ATP + protein L-histidine = ADP + protein N-phospho-L-histidine.</text>
        <dbReference type="EC" id="2.7.13.3"/>
    </reaction>
</comment>
<evidence type="ECO:0000256" key="2">
    <source>
        <dbReference type="ARBA" id="ARBA00012438"/>
    </source>
</evidence>
<dbReference type="Gene3D" id="3.30.450.40">
    <property type="match status" value="1"/>
</dbReference>
<sequence>MINGSNNINADTGVDAHLLRSVLENVPFIAMIVDSDARVEYINRATTDALGKDKDEAFGLLGGDLFGCVNSIKGQGCGKNRECSDCVVRNSITHTFETGENLYKKEAEMEIRSDGRTRTHYLLVSTTLLPHQEAAKVSLVVSDVSEIKRTNLLTKRKLEIERTVASISSMFSSGKNIDQNIDFALEEICNLFESSRSYVFLFREDMAFMDNTHEYCSDEVSSQRGSLQGLPTEMFPWWMKKLHMGEDIHIRDVSCLPCEAISEKETLEMQDIKSLLVVPMYVSNELAGFVGLDNVLYNEDWGEEDIAILRMASHSIGSAFESKKAEEIRARMENELKESEKKYRELFEHSINGFAFHKVITDENGEVIDYVFLDANRAFENLTGLKCDDILGKCVTEVLSGIEKTPFIKKYGEVALTGKETRFQLYSEPIGRFFDISAYSPNKGYFATIFTDITETKKAEEEAHNAKVAAEDANQAKSNFIANVSHDLRTPLNSIIGFSDLLNLQAYDVLTETQKKYLFNISTNSTHLLELVNDLLDLSKIEAGKMEMSPDKFVLNDMIEGVKMTMLPLAMEKQIELNYNINIEKPIIVADPLKFKQILHNLLSNAIKFTDKGGSVTMGLETTDNLVSAFVEDTGPGISQDDLDKLFNPFSQLESATSKKYAGTGLGLAIVKNFVEMHGGDVWVESEPGKGSTFGFNIPLKPENSSR</sequence>
<accession>A0ABU9KR05</accession>